<dbReference type="InterPro" id="IPR018159">
    <property type="entry name" value="Spectrin/alpha-actinin"/>
</dbReference>
<dbReference type="FunFam" id="1.20.58.60:FF:000326">
    <property type="entry name" value="Muscle-specific protein 300 kDa, isoform D"/>
    <property type="match status" value="1"/>
</dbReference>
<evidence type="ECO:0000256" key="4">
    <source>
        <dbReference type="ARBA" id="ARBA00022989"/>
    </source>
</evidence>
<keyword evidence="3" id="KW-0677">Repeat</keyword>
<dbReference type="SUPFAM" id="SSF46966">
    <property type="entry name" value="Spectrin repeat"/>
    <property type="match status" value="9"/>
</dbReference>
<evidence type="ECO:0000256" key="5">
    <source>
        <dbReference type="ARBA" id="ARBA00023136"/>
    </source>
</evidence>
<dbReference type="GO" id="GO:0005640">
    <property type="term" value="C:nuclear outer membrane"/>
    <property type="evidence" value="ECO:0007669"/>
    <property type="project" value="TreeGrafter"/>
</dbReference>
<evidence type="ECO:0000313" key="8">
    <source>
        <dbReference type="Proteomes" id="UP000000304"/>
    </source>
</evidence>
<dbReference type="PANTHER" id="PTHR47535:SF10">
    <property type="entry name" value="MUSCLE-SPECIFIC PROTEIN 300 KDA"/>
    <property type="match status" value="1"/>
</dbReference>
<organism evidence="7 8">
    <name type="scientific">Drosophila simulans</name>
    <name type="common">Fruit fly</name>
    <dbReference type="NCBI Taxonomy" id="7240"/>
    <lineage>
        <taxon>Eukaryota</taxon>
        <taxon>Metazoa</taxon>
        <taxon>Ecdysozoa</taxon>
        <taxon>Arthropoda</taxon>
        <taxon>Hexapoda</taxon>
        <taxon>Insecta</taxon>
        <taxon>Pterygota</taxon>
        <taxon>Neoptera</taxon>
        <taxon>Endopterygota</taxon>
        <taxon>Diptera</taxon>
        <taxon>Brachycera</taxon>
        <taxon>Muscomorpha</taxon>
        <taxon>Ephydroidea</taxon>
        <taxon>Drosophilidae</taxon>
        <taxon>Drosophila</taxon>
        <taxon>Sophophora</taxon>
    </lineage>
</organism>
<keyword evidence="4" id="KW-1133">Transmembrane helix</keyword>
<dbReference type="Gene3D" id="1.20.58.60">
    <property type="match status" value="5"/>
</dbReference>
<dbReference type="FunFam" id="1.20.58.60:FF:000278">
    <property type="entry name" value="Uncharacterized protein, isoform D"/>
    <property type="match status" value="1"/>
</dbReference>
<dbReference type="InterPro" id="IPR002017">
    <property type="entry name" value="Spectrin_repeat"/>
</dbReference>
<gene>
    <name evidence="7" type="primary">Dsim\GD23324</name>
    <name evidence="7" type="ORF">Dsim_GD23324</name>
</gene>
<dbReference type="GO" id="GO:0007097">
    <property type="term" value="P:nuclear migration"/>
    <property type="evidence" value="ECO:0007669"/>
    <property type="project" value="TreeGrafter"/>
</dbReference>
<dbReference type="STRING" id="7240.B4Q3J1"/>
<dbReference type="PANTHER" id="PTHR47535">
    <property type="entry name" value="MUSCLE-SPECIFIC PROTEIN 300 KDA, ISOFORM G"/>
    <property type="match status" value="1"/>
</dbReference>
<sequence length="1348" mass="153971">MKWLVKTLDSLLSYATEDEANLEQKKLEDLIARYKNLIPTIEITMVKTEVFSKCYTYRREVHEVVCLLSKVKDQTANIPAPDSLERVNRLIEEQQYAINQLDHQRPHIMSMLQRGRDLIKDVHAPAFVNAEVKNLETGWNQAYTETSDKLQALKGTQAVWSEFVDQKNDIFSMLQTAETELRSLTPLQTDPKNVSQDLKSKRDLNVQLQQASHQLLPKLHALKSELAPLAAPDKRPILEKEVTEVEKMFFNTMEHVKDRVGYLEDYSAKWNNYKTRLAELQEWANKVAPKNIEALQSEDLTPEERVVKVQAFKRILGDRMKQLDLLAADASELAPKEGNIAEAKRLKGEITKLQEVLSAINRNVDHQAQAVQEDLVNWQQFQAGLQQIKPAVEQSEVKVNNVVSKPISLEEAVAMQQNAQQFETQCQEQLDKLHGISNISHKMLCKTNAPDEMDAMHSRWTAVHENAKQASAKLEKLVANWKSFDADAAKLEDWVGQGEQLMSRRPAVLNTPHIDKLEKELVKLKSFNNEISQQQAKLVTLGQNADQISLHLAPEGAAALKDRVNQMKGKLQKLSEATRGHINEVSDAIISRQDFNAKLVNFSNWMEQLRNQVTQVEEINPERVETSLHVIHALLQEHADKKPSFNAIYDEVKQLALGATPEESNALNDAYTALVVNYQNLETNMLQKKAALEKWTELLGWKNDTESHLNYLKHQLDKPEGPAAEELSKVIDEIDNLGQGIGYWKGQAKEIDENPAIQLRDALSRRPLIATQIVNDVENKLENLKLRSQNQQQQIQQMTVRKDKFHALEHNFGQALQENRAKLDEILRQHPTLNNIDQIIADLVALNDALKYQADLKNRIHDEGSLLMREDIASMPAIQESLLIMDKNYDSLQNEIADRIQKYNLISQALREYADSKDKFSKELKKAEDLFNAIPQQPRDETELHQASEKTRKTMEQLRKSKLSLDELERRGNNVGKLFSAIGEPIPQEVPQEVTAAKQHWQDLHDKTAKNAHVYETEAVIWSQIEDAKKDLLPWLSETNQGLCDAADNSIEIEFGPMRLSKYRTELPSYQALKDSIVEKTNDLVKINKGAEIPALSALNKLLSEQFAEVNNNADRLSAITTSFNDQEQELRRRSKEAGERVSKLREQLIKCDDMSGDNNKIMERLQQCRALRGELDNSGNEIDNIKQKVDELRNLYPTFSESIIPKELNNVQKRYENVDLYAKKIESSLLQFLKKFHADKVGMLKRIIATQREKVAWCQPESSSDKYNLDVKKSSLQEVSKSIDDCKARHAETLKSLEMLKAVESPQNLAELTSDAELLRKDMQALQDSFDKIKGILDENVDLWSYC</sequence>
<keyword evidence="8" id="KW-1185">Reference proteome</keyword>
<dbReference type="HOGENOM" id="CLU_257892_0_0_1"/>
<dbReference type="SMART" id="SM00150">
    <property type="entry name" value="SPEC"/>
    <property type="match status" value="5"/>
</dbReference>
<evidence type="ECO:0000256" key="2">
    <source>
        <dbReference type="ARBA" id="ARBA00022692"/>
    </source>
</evidence>
<reference evidence="7 8" key="1">
    <citation type="journal article" date="2007" name="Nature">
        <title>Evolution of genes and genomes on the Drosophila phylogeny.</title>
        <authorList>
            <consortium name="Drosophila 12 Genomes Consortium"/>
            <person name="Clark A.G."/>
            <person name="Eisen M.B."/>
            <person name="Smith D.R."/>
            <person name="Bergman C.M."/>
            <person name="Oliver B."/>
            <person name="Markow T.A."/>
            <person name="Kaufman T.C."/>
            <person name="Kellis M."/>
            <person name="Gelbart W."/>
            <person name="Iyer V.N."/>
            <person name="Pollard D.A."/>
            <person name="Sackton T.B."/>
            <person name="Larracuente A.M."/>
            <person name="Singh N.D."/>
            <person name="Abad J.P."/>
            <person name="Abt D.N."/>
            <person name="Adryan B."/>
            <person name="Aguade M."/>
            <person name="Akashi H."/>
            <person name="Anderson W.W."/>
            <person name="Aquadro C.F."/>
            <person name="Ardell D.H."/>
            <person name="Arguello R."/>
            <person name="Artieri C.G."/>
            <person name="Barbash D.A."/>
            <person name="Barker D."/>
            <person name="Barsanti P."/>
            <person name="Batterham P."/>
            <person name="Batzoglou S."/>
            <person name="Begun D."/>
            <person name="Bhutkar A."/>
            <person name="Blanco E."/>
            <person name="Bosak S.A."/>
            <person name="Bradley R.K."/>
            <person name="Brand A.D."/>
            <person name="Brent M.R."/>
            <person name="Brooks A.N."/>
            <person name="Brown R.H."/>
            <person name="Butlin R.K."/>
            <person name="Caggese C."/>
            <person name="Calvi B.R."/>
            <person name="Bernardo de Carvalho A."/>
            <person name="Caspi A."/>
            <person name="Castrezana S."/>
            <person name="Celniker S.E."/>
            <person name="Chang J.L."/>
            <person name="Chapple C."/>
            <person name="Chatterji S."/>
            <person name="Chinwalla A."/>
            <person name="Civetta A."/>
            <person name="Clifton S.W."/>
            <person name="Comeron J.M."/>
            <person name="Costello J.C."/>
            <person name="Coyne J.A."/>
            <person name="Daub J."/>
            <person name="David R.G."/>
            <person name="Delcher A.L."/>
            <person name="Delehaunty K."/>
            <person name="Do C.B."/>
            <person name="Ebling H."/>
            <person name="Edwards K."/>
            <person name="Eickbush T."/>
            <person name="Evans J.D."/>
            <person name="Filipski A."/>
            <person name="Findeiss S."/>
            <person name="Freyhult E."/>
            <person name="Fulton L."/>
            <person name="Fulton R."/>
            <person name="Garcia A.C."/>
            <person name="Gardiner A."/>
            <person name="Garfield D.A."/>
            <person name="Garvin B.E."/>
            <person name="Gibson G."/>
            <person name="Gilbert D."/>
            <person name="Gnerre S."/>
            <person name="Godfrey J."/>
            <person name="Good R."/>
            <person name="Gotea V."/>
            <person name="Gravely B."/>
            <person name="Greenberg A.J."/>
            <person name="Griffiths-Jones S."/>
            <person name="Gross S."/>
            <person name="Guigo R."/>
            <person name="Gustafson E.A."/>
            <person name="Haerty W."/>
            <person name="Hahn M.W."/>
            <person name="Halligan D.L."/>
            <person name="Halpern A.L."/>
            <person name="Halter G.M."/>
            <person name="Han M.V."/>
            <person name="Heger A."/>
            <person name="Hillier L."/>
            <person name="Hinrichs A.S."/>
            <person name="Holmes I."/>
            <person name="Hoskins R.A."/>
            <person name="Hubisz M.J."/>
            <person name="Hultmark D."/>
            <person name="Huntley M.A."/>
            <person name="Jaffe D.B."/>
            <person name="Jagadeeshan S."/>
            <person name="Jeck W.R."/>
            <person name="Johnson J."/>
            <person name="Jones C.D."/>
            <person name="Jordan W.C."/>
            <person name="Karpen G.H."/>
            <person name="Kataoka E."/>
            <person name="Keightley P.D."/>
            <person name="Kheradpour P."/>
            <person name="Kirkness E.F."/>
            <person name="Koerich L.B."/>
            <person name="Kristiansen K."/>
            <person name="Kudrna D."/>
            <person name="Kulathinal R.J."/>
            <person name="Kumar S."/>
            <person name="Kwok R."/>
            <person name="Lander E."/>
            <person name="Langley C.H."/>
            <person name="Lapoint R."/>
            <person name="Lazzaro B.P."/>
            <person name="Lee S.J."/>
            <person name="Levesque L."/>
            <person name="Li R."/>
            <person name="Lin C.F."/>
            <person name="Lin M.F."/>
            <person name="Lindblad-Toh K."/>
            <person name="Llopart A."/>
            <person name="Long M."/>
            <person name="Low L."/>
            <person name="Lozovsky E."/>
            <person name="Lu J."/>
            <person name="Luo M."/>
            <person name="Machado C.A."/>
            <person name="Makalowski W."/>
            <person name="Marzo M."/>
            <person name="Matsuda M."/>
            <person name="Matzkin L."/>
            <person name="McAllister B."/>
            <person name="McBride C.S."/>
            <person name="McKernan B."/>
            <person name="McKernan K."/>
            <person name="Mendez-Lago M."/>
            <person name="Minx P."/>
            <person name="Mollenhauer M.U."/>
            <person name="Montooth K."/>
            <person name="Mount S.M."/>
            <person name="Mu X."/>
            <person name="Myers E."/>
            <person name="Negre B."/>
            <person name="Newfeld S."/>
            <person name="Nielsen R."/>
            <person name="Noor M.A."/>
            <person name="O'Grady P."/>
            <person name="Pachter L."/>
            <person name="Papaceit M."/>
            <person name="Parisi M.J."/>
            <person name="Parisi M."/>
            <person name="Parts L."/>
            <person name="Pedersen J.S."/>
            <person name="Pesole G."/>
            <person name="Phillippy A.M."/>
            <person name="Ponting C.P."/>
            <person name="Pop M."/>
            <person name="Porcelli D."/>
            <person name="Powell J.R."/>
            <person name="Prohaska S."/>
            <person name="Pruitt K."/>
            <person name="Puig M."/>
            <person name="Quesneville H."/>
            <person name="Ram K.R."/>
            <person name="Rand D."/>
            <person name="Rasmussen M.D."/>
            <person name="Reed L.K."/>
            <person name="Reenan R."/>
            <person name="Reily A."/>
            <person name="Remington K.A."/>
            <person name="Rieger T.T."/>
            <person name="Ritchie M.G."/>
            <person name="Robin C."/>
            <person name="Rogers Y.H."/>
            <person name="Rohde C."/>
            <person name="Rozas J."/>
            <person name="Rubenfield M.J."/>
            <person name="Ruiz A."/>
            <person name="Russo S."/>
            <person name="Salzberg S.L."/>
            <person name="Sanchez-Gracia A."/>
            <person name="Saranga D.J."/>
            <person name="Sato H."/>
            <person name="Schaeffer S.W."/>
            <person name="Schatz M.C."/>
            <person name="Schlenke T."/>
            <person name="Schwartz R."/>
            <person name="Segarra C."/>
            <person name="Singh R.S."/>
            <person name="Sirot L."/>
            <person name="Sirota M."/>
            <person name="Sisneros N.B."/>
            <person name="Smith C.D."/>
            <person name="Smith T.F."/>
            <person name="Spieth J."/>
            <person name="Stage D.E."/>
            <person name="Stark A."/>
            <person name="Stephan W."/>
            <person name="Strausberg R.L."/>
            <person name="Strempel S."/>
            <person name="Sturgill D."/>
            <person name="Sutton G."/>
            <person name="Sutton G.G."/>
            <person name="Tao W."/>
            <person name="Teichmann S."/>
            <person name="Tobari Y.N."/>
            <person name="Tomimura Y."/>
            <person name="Tsolas J.M."/>
            <person name="Valente V.L."/>
            <person name="Venter E."/>
            <person name="Venter J.C."/>
            <person name="Vicario S."/>
            <person name="Vieira F.G."/>
            <person name="Vilella A.J."/>
            <person name="Villasante A."/>
            <person name="Walenz B."/>
            <person name="Wang J."/>
            <person name="Wasserman M."/>
            <person name="Watts T."/>
            <person name="Wilson D."/>
            <person name="Wilson R.K."/>
            <person name="Wing R.A."/>
            <person name="Wolfner M.F."/>
            <person name="Wong A."/>
            <person name="Wong G.K."/>
            <person name="Wu C.I."/>
            <person name="Wu G."/>
            <person name="Yamamoto D."/>
            <person name="Yang H.P."/>
            <person name="Yang S.P."/>
            <person name="Yorke J.A."/>
            <person name="Yoshida K."/>
            <person name="Zdobnov E."/>
            <person name="Zhang P."/>
            <person name="Zhang Y."/>
            <person name="Zimin A.V."/>
            <person name="Baldwin J."/>
            <person name="Abdouelleil A."/>
            <person name="Abdulkadir J."/>
            <person name="Abebe A."/>
            <person name="Abera B."/>
            <person name="Abreu J."/>
            <person name="Acer S.C."/>
            <person name="Aftuck L."/>
            <person name="Alexander A."/>
            <person name="An P."/>
            <person name="Anderson E."/>
            <person name="Anderson S."/>
            <person name="Arachi H."/>
            <person name="Azer M."/>
            <person name="Bachantsang P."/>
            <person name="Barry A."/>
            <person name="Bayul T."/>
            <person name="Berlin A."/>
            <person name="Bessette D."/>
            <person name="Bloom T."/>
            <person name="Blye J."/>
            <person name="Boguslavskiy L."/>
            <person name="Bonnet C."/>
            <person name="Boukhgalter B."/>
            <person name="Bourzgui I."/>
            <person name="Brown A."/>
            <person name="Cahill P."/>
            <person name="Channer S."/>
            <person name="Cheshatsang Y."/>
            <person name="Chuda L."/>
            <person name="Citroen M."/>
            <person name="Collymore A."/>
            <person name="Cooke P."/>
            <person name="Costello M."/>
            <person name="D'Aco K."/>
            <person name="Daza R."/>
            <person name="De Haan G."/>
            <person name="DeGray S."/>
            <person name="DeMaso C."/>
            <person name="Dhargay N."/>
            <person name="Dooley K."/>
            <person name="Dooley E."/>
            <person name="Doricent M."/>
            <person name="Dorje P."/>
            <person name="Dorjee K."/>
            <person name="Dupes A."/>
            <person name="Elong R."/>
            <person name="Falk J."/>
            <person name="Farina A."/>
            <person name="Faro S."/>
            <person name="Ferguson D."/>
            <person name="Fisher S."/>
            <person name="Foley C.D."/>
            <person name="Franke A."/>
            <person name="Friedrich D."/>
            <person name="Gadbois L."/>
            <person name="Gearin G."/>
            <person name="Gearin C.R."/>
            <person name="Giannoukos G."/>
            <person name="Goode T."/>
            <person name="Graham J."/>
            <person name="Grandbois E."/>
            <person name="Grewal S."/>
            <person name="Gyaltsen K."/>
            <person name="Hafez N."/>
            <person name="Hagos B."/>
            <person name="Hall J."/>
            <person name="Henson C."/>
            <person name="Hollinger A."/>
            <person name="Honan T."/>
            <person name="Huard M.D."/>
            <person name="Hughes L."/>
            <person name="Hurhula B."/>
            <person name="Husby M.E."/>
            <person name="Kamat A."/>
            <person name="Kanga B."/>
            <person name="Kashin S."/>
            <person name="Khazanovich D."/>
            <person name="Kisner P."/>
            <person name="Lance K."/>
            <person name="Lara M."/>
            <person name="Lee W."/>
            <person name="Lennon N."/>
            <person name="Letendre F."/>
            <person name="LeVine R."/>
            <person name="Lipovsky A."/>
            <person name="Liu X."/>
            <person name="Liu J."/>
            <person name="Liu S."/>
            <person name="Lokyitsang T."/>
            <person name="Lokyitsang Y."/>
            <person name="Lubonja R."/>
            <person name="Lui A."/>
            <person name="MacDonald P."/>
            <person name="Magnisalis V."/>
            <person name="Maru K."/>
            <person name="Matthews C."/>
            <person name="McCusker W."/>
            <person name="McDonough S."/>
            <person name="Mehta T."/>
            <person name="Meldrim J."/>
            <person name="Meneus L."/>
            <person name="Mihai O."/>
            <person name="Mihalev A."/>
            <person name="Mihova T."/>
            <person name="Mittelman R."/>
            <person name="Mlenga V."/>
            <person name="Montmayeur A."/>
            <person name="Mulrain L."/>
            <person name="Navidi A."/>
            <person name="Naylor J."/>
            <person name="Negash T."/>
            <person name="Nguyen T."/>
            <person name="Nguyen N."/>
            <person name="Nicol R."/>
            <person name="Norbu C."/>
            <person name="Norbu N."/>
            <person name="Novod N."/>
            <person name="O'Neill B."/>
            <person name="Osman S."/>
            <person name="Markiewicz E."/>
            <person name="Oyono O.L."/>
            <person name="Patti C."/>
            <person name="Phunkhang P."/>
            <person name="Pierre F."/>
            <person name="Priest M."/>
            <person name="Raghuraman S."/>
            <person name="Rege F."/>
            <person name="Reyes R."/>
            <person name="Rise C."/>
            <person name="Rogov P."/>
            <person name="Ross K."/>
            <person name="Ryan E."/>
            <person name="Settipalli S."/>
            <person name="Shea T."/>
            <person name="Sherpa N."/>
            <person name="Shi L."/>
            <person name="Shih D."/>
            <person name="Sparrow T."/>
            <person name="Spaulding J."/>
            <person name="Stalker J."/>
            <person name="Stange-Thomann N."/>
            <person name="Stavropoulos S."/>
            <person name="Stone C."/>
            <person name="Strader C."/>
            <person name="Tesfaye S."/>
            <person name="Thomson T."/>
            <person name="Thoulutsang Y."/>
            <person name="Thoulutsang D."/>
            <person name="Topham K."/>
            <person name="Topping I."/>
            <person name="Tsamla T."/>
            <person name="Vassiliev H."/>
            <person name="Vo A."/>
            <person name="Wangchuk T."/>
            <person name="Wangdi T."/>
            <person name="Weiand M."/>
            <person name="Wilkinson J."/>
            <person name="Wilson A."/>
            <person name="Yadav S."/>
            <person name="Young G."/>
            <person name="Yu Q."/>
            <person name="Zembek L."/>
            <person name="Zhong D."/>
            <person name="Zimmer A."/>
            <person name="Zwirko Z."/>
            <person name="Jaffe D.B."/>
            <person name="Alvarez P."/>
            <person name="Brockman W."/>
            <person name="Butler J."/>
            <person name="Chin C."/>
            <person name="Gnerre S."/>
            <person name="Grabherr M."/>
            <person name="Kleber M."/>
            <person name="Mauceli E."/>
            <person name="MacCallum I."/>
        </authorList>
    </citation>
    <scope>NUCLEOTIDE SEQUENCE [LARGE SCALE GENOMIC DNA]</scope>
    <source>
        <strain evidence="8">white501</strain>
    </source>
</reference>
<evidence type="ECO:0000256" key="6">
    <source>
        <dbReference type="SAM" id="Coils"/>
    </source>
</evidence>
<accession>B4Q3J1</accession>
<feature type="coiled-coil region" evidence="6">
    <location>
        <begin position="910"/>
        <end position="971"/>
    </location>
</feature>
<feature type="coiled-coil region" evidence="6">
    <location>
        <begin position="774"/>
        <end position="801"/>
    </location>
</feature>
<evidence type="ECO:0000256" key="3">
    <source>
        <dbReference type="ARBA" id="ARBA00022737"/>
    </source>
</evidence>
<dbReference type="OrthoDB" id="6538186at2759"/>
<evidence type="ECO:0000256" key="1">
    <source>
        <dbReference type="ARBA" id="ARBA00004370"/>
    </source>
</evidence>
<dbReference type="GO" id="GO:0051015">
    <property type="term" value="F:actin filament binding"/>
    <property type="evidence" value="ECO:0007669"/>
    <property type="project" value="TreeGrafter"/>
</dbReference>
<dbReference type="GO" id="GO:0005737">
    <property type="term" value="C:cytoplasm"/>
    <property type="evidence" value="ECO:0007669"/>
    <property type="project" value="TreeGrafter"/>
</dbReference>
<dbReference type="Proteomes" id="UP000000304">
    <property type="component" value="Chromosome 2L"/>
</dbReference>
<dbReference type="EMBL" id="CM000361">
    <property type="protein sequence ID" value="EDX03795.1"/>
    <property type="molecule type" value="Genomic_DNA"/>
</dbReference>
<feature type="coiled-coil region" evidence="6">
    <location>
        <begin position="1128"/>
        <end position="1196"/>
    </location>
</feature>
<keyword evidence="5" id="KW-0472">Membrane</keyword>
<comment type="subcellular location">
    <subcellularLocation>
        <location evidence="1">Membrane</location>
    </subcellularLocation>
</comment>
<proteinExistence type="predicted"/>
<protein>
    <submittedName>
        <fullName evidence="7">GD23324</fullName>
    </submittedName>
</protein>
<name>B4Q3J1_DROSI</name>
<keyword evidence="2" id="KW-0812">Transmembrane</keyword>
<feature type="coiled-coil region" evidence="6">
    <location>
        <begin position="514"/>
        <end position="577"/>
    </location>
</feature>
<dbReference type="GO" id="GO:0034993">
    <property type="term" value="C:meiotic nuclear membrane microtubule tethering complex"/>
    <property type="evidence" value="ECO:0007669"/>
    <property type="project" value="TreeGrafter"/>
</dbReference>
<evidence type="ECO:0000313" key="7">
    <source>
        <dbReference type="EMBL" id="EDX03795.1"/>
    </source>
</evidence>
<dbReference type="Pfam" id="PF00435">
    <property type="entry name" value="Spectrin"/>
    <property type="match status" value="1"/>
</dbReference>
<dbReference type="InterPro" id="IPR052403">
    <property type="entry name" value="LINC-complex_assoc"/>
</dbReference>
<dbReference type="SMR" id="B4Q3J1"/>
<keyword evidence="6" id="KW-0175">Coiled coil</keyword>
<dbReference type="FunFam" id="1.20.58.60:FF:000209">
    <property type="entry name" value="Uncharacterized protein, isoform D"/>
    <property type="match status" value="1"/>
</dbReference>